<evidence type="ECO:0000313" key="1">
    <source>
        <dbReference type="EMBL" id="KAI3741773.1"/>
    </source>
</evidence>
<accession>A0ACB9D589</accession>
<protein>
    <submittedName>
        <fullName evidence="1">Uncharacterized protein</fullName>
    </submittedName>
</protein>
<reference evidence="2" key="1">
    <citation type="journal article" date="2022" name="Mol. Ecol. Resour.">
        <title>The genomes of chicory, endive, great burdock and yacon provide insights into Asteraceae palaeo-polyploidization history and plant inulin production.</title>
        <authorList>
            <person name="Fan W."/>
            <person name="Wang S."/>
            <person name="Wang H."/>
            <person name="Wang A."/>
            <person name="Jiang F."/>
            <person name="Liu H."/>
            <person name="Zhao H."/>
            <person name="Xu D."/>
            <person name="Zhang Y."/>
        </authorList>
    </citation>
    <scope>NUCLEOTIDE SEQUENCE [LARGE SCALE GENOMIC DNA]</scope>
    <source>
        <strain evidence="2">cv. Yunnan</strain>
    </source>
</reference>
<gene>
    <name evidence="1" type="ORF">L1987_59450</name>
</gene>
<comment type="caution">
    <text evidence="1">The sequence shown here is derived from an EMBL/GenBank/DDBJ whole genome shotgun (WGS) entry which is preliminary data.</text>
</comment>
<organism evidence="1 2">
    <name type="scientific">Smallanthus sonchifolius</name>
    <dbReference type="NCBI Taxonomy" id="185202"/>
    <lineage>
        <taxon>Eukaryota</taxon>
        <taxon>Viridiplantae</taxon>
        <taxon>Streptophyta</taxon>
        <taxon>Embryophyta</taxon>
        <taxon>Tracheophyta</taxon>
        <taxon>Spermatophyta</taxon>
        <taxon>Magnoliopsida</taxon>
        <taxon>eudicotyledons</taxon>
        <taxon>Gunneridae</taxon>
        <taxon>Pentapetalae</taxon>
        <taxon>asterids</taxon>
        <taxon>campanulids</taxon>
        <taxon>Asterales</taxon>
        <taxon>Asteraceae</taxon>
        <taxon>Asteroideae</taxon>
        <taxon>Heliantheae alliance</taxon>
        <taxon>Millerieae</taxon>
        <taxon>Smallanthus</taxon>
    </lineage>
</organism>
<dbReference type="EMBL" id="CM042037">
    <property type="protein sequence ID" value="KAI3741773.1"/>
    <property type="molecule type" value="Genomic_DNA"/>
</dbReference>
<name>A0ACB9D589_9ASTR</name>
<keyword evidence="2" id="KW-1185">Reference proteome</keyword>
<reference evidence="1 2" key="2">
    <citation type="journal article" date="2022" name="Mol. Ecol. Resour.">
        <title>The genomes of chicory, endive, great burdock and yacon provide insights into Asteraceae paleo-polyploidization history and plant inulin production.</title>
        <authorList>
            <person name="Fan W."/>
            <person name="Wang S."/>
            <person name="Wang H."/>
            <person name="Wang A."/>
            <person name="Jiang F."/>
            <person name="Liu H."/>
            <person name="Zhao H."/>
            <person name="Xu D."/>
            <person name="Zhang Y."/>
        </authorList>
    </citation>
    <scope>NUCLEOTIDE SEQUENCE [LARGE SCALE GENOMIC DNA]</scope>
    <source>
        <strain evidence="2">cv. Yunnan</strain>
        <tissue evidence="1">Leaves</tissue>
    </source>
</reference>
<sequence>MKPLDLLALNSNQACFYSLFSGHLALQLIAFILILVLLFFNLSDVTLIYSRKEWRYLVDRSLSQIRLLERKEIRLDRFKSHLISYGELKHKDLCKILKSEVTVKECRNQSSVLLESLKSVLLR</sequence>
<proteinExistence type="predicted"/>
<evidence type="ECO:0000313" key="2">
    <source>
        <dbReference type="Proteomes" id="UP001056120"/>
    </source>
</evidence>
<dbReference type="Proteomes" id="UP001056120">
    <property type="component" value="Linkage Group LG20"/>
</dbReference>